<keyword evidence="3" id="KW-0378">Hydrolase</keyword>
<reference evidence="3" key="2">
    <citation type="submission" date="2023-05" db="EMBL/GenBank/DDBJ databases">
        <authorList>
            <person name="Schelkunov M.I."/>
        </authorList>
    </citation>
    <scope>NUCLEOTIDE SEQUENCE</scope>
    <source>
        <strain evidence="3">Hsosn_3</strain>
        <tissue evidence="3">Leaf</tissue>
    </source>
</reference>
<dbReference type="InterPro" id="IPR020556">
    <property type="entry name" value="Amidase_CS"/>
</dbReference>
<dbReference type="Pfam" id="PF01425">
    <property type="entry name" value="Amidase"/>
    <property type="match status" value="1"/>
</dbReference>
<dbReference type="Gene3D" id="3.90.1300.10">
    <property type="entry name" value="Amidase signature (AS) domain"/>
    <property type="match status" value="1"/>
</dbReference>
<feature type="domain" description="Amidase" evidence="2">
    <location>
        <begin position="172"/>
        <end position="580"/>
    </location>
</feature>
<dbReference type="InterPro" id="IPR036928">
    <property type="entry name" value="AS_sf"/>
</dbReference>
<proteinExistence type="inferred from homology"/>
<evidence type="ECO:0000313" key="3">
    <source>
        <dbReference type="EMBL" id="KAK1367148.1"/>
    </source>
</evidence>
<comment type="similarity">
    <text evidence="1">Belongs to the amidase family.</text>
</comment>
<dbReference type="Proteomes" id="UP001237642">
    <property type="component" value="Unassembled WGS sequence"/>
</dbReference>
<dbReference type="PANTHER" id="PTHR11895:SF67">
    <property type="entry name" value="AMIDASE DOMAIN-CONTAINING PROTEIN"/>
    <property type="match status" value="1"/>
</dbReference>
<organism evidence="3 4">
    <name type="scientific">Heracleum sosnowskyi</name>
    <dbReference type="NCBI Taxonomy" id="360622"/>
    <lineage>
        <taxon>Eukaryota</taxon>
        <taxon>Viridiplantae</taxon>
        <taxon>Streptophyta</taxon>
        <taxon>Embryophyta</taxon>
        <taxon>Tracheophyta</taxon>
        <taxon>Spermatophyta</taxon>
        <taxon>Magnoliopsida</taxon>
        <taxon>eudicotyledons</taxon>
        <taxon>Gunneridae</taxon>
        <taxon>Pentapetalae</taxon>
        <taxon>asterids</taxon>
        <taxon>campanulids</taxon>
        <taxon>Apiales</taxon>
        <taxon>Apiaceae</taxon>
        <taxon>Apioideae</taxon>
        <taxon>apioid superclade</taxon>
        <taxon>Tordylieae</taxon>
        <taxon>Tordyliinae</taxon>
        <taxon>Heracleum</taxon>
    </lineage>
</organism>
<dbReference type="GO" id="GO:0016811">
    <property type="term" value="F:hydrolase activity, acting on carbon-nitrogen (but not peptide) bonds, in linear amides"/>
    <property type="evidence" value="ECO:0007669"/>
    <property type="project" value="UniProtKB-ARBA"/>
</dbReference>
<gene>
    <name evidence="3" type="ORF">POM88_042709</name>
</gene>
<protein>
    <submittedName>
        <fullName evidence="3">Fatty acid amide hydrolase</fullName>
    </submittedName>
</protein>
<dbReference type="InterPro" id="IPR023631">
    <property type="entry name" value="Amidase_dom"/>
</dbReference>
<evidence type="ECO:0000313" key="4">
    <source>
        <dbReference type="Proteomes" id="UP001237642"/>
    </source>
</evidence>
<name>A0AAD8HI78_9APIA</name>
<dbReference type="SUPFAM" id="SSF75304">
    <property type="entry name" value="Amidase signature (AS) enzymes"/>
    <property type="match status" value="1"/>
</dbReference>
<dbReference type="EMBL" id="JAUIZM010000009">
    <property type="protein sequence ID" value="KAK1367148.1"/>
    <property type="molecule type" value="Genomic_DNA"/>
</dbReference>
<sequence>MGFVKRVVYKPVEELDVSSTSDEVYISANVKAPRMAGLLVKLFVWFLELRILKPILLYMLKRENQVHKFVSFVDLEEPPLYVPLHPYKEHREPETKYLGSDLSPSEQVQKATECIDSTESIWESEKICFRHWTIMDYSRAYLSREITPNMVADKFIASVRQSSDPALHMSFFISCSEEEILRQANESTLRYERGDPLSALDGVPIAVKDEIDCTPYPTTGGTKWLDKVRPCTDDADCVKSLKLCGAILVGKTNMHELGAGTSGINPHYGATRNPYDVNKITGGSSSGSAAVVSAGLCPAALGVDGGGSVRIPASLCGVVGLKPTFSRVSHSGVLPLNWTIGMVGVLAGTVEDAMIVYSAISGQLPSHQPVAQTHPKVHLPFLNLPNCMPKLKLAKYDKWFSDCTCDIKLCCLNALDQLQKIYGWETIDVNLPELESMRLAHYITIGSECNASLARHLEKLNLDEVGWDARAALSLYGAFDSKEYLNAQRIRNRQLQIHQNIFDQADVIVTPTTGVTAYTIQDNALKTGELDYINGAALVRYMIAGNFLGLPAVTVPVGYDKDGLPIGLQIIGKPWSEASLIYIAYAVQALCKVDYKKPEVYYDLLSDLKRAKTA</sequence>
<reference evidence="3" key="1">
    <citation type="submission" date="2023-02" db="EMBL/GenBank/DDBJ databases">
        <title>Genome of toxic invasive species Heracleum sosnowskyi carries increased number of genes despite the absence of recent whole-genome duplications.</title>
        <authorList>
            <person name="Schelkunov M."/>
            <person name="Shtratnikova V."/>
            <person name="Makarenko M."/>
            <person name="Klepikova A."/>
            <person name="Omelchenko D."/>
            <person name="Novikova G."/>
            <person name="Obukhova E."/>
            <person name="Bogdanov V."/>
            <person name="Penin A."/>
            <person name="Logacheva M."/>
        </authorList>
    </citation>
    <scope>NUCLEOTIDE SEQUENCE</scope>
    <source>
        <strain evidence="3">Hsosn_3</strain>
        <tissue evidence="3">Leaf</tissue>
    </source>
</reference>
<evidence type="ECO:0000256" key="1">
    <source>
        <dbReference type="ARBA" id="ARBA00009199"/>
    </source>
</evidence>
<accession>A0AAD8HI78</accession>
<keyword evidence="4" id="KW-1185">Reference proteome</keyword>
<dbReference type="PANTHER" id="PTHR11895">
    <property type="entry name" value="TRANSAMIDASE"/>
    <property type="match status" value="1"/>
</dbReference>
<dbReference type="InterPro" id="IPR000120">
    <property type="entry name" value="Amidase"/>
</dbReference>
<comment type="caution">
    <text evidence="3">The sequence shown here is derived from an EMBL/GenBank/DDBJ whole genome shotgun (WGS) entry which is preliminary data.</text>
</comment>
<dbReference type="PROSITE" id="PS00571">
    <property type="entry name" value="AMIDASES"/>
    <property type="match status" value="1"/>
</dbReference>
<dbReference type="AlphaFoldDB" id="A0AAD8HI78"/>
<evidence type="ECO:0000259" key="2">
    <source>
        <dbReference type="Pfam" id="PF01425"/>
    </source>
</evidence>